<evidence type="ECO:0000256" key="4">
    <source>
        <dbReference type="ARBA" id="ARBA00022505"/>
    </source>
</evidence>
<keyword evidence="5 11" id="KW-0808">Transferase</keyword>
<dbReference type="AlphaFoldDB" id="A0A523TA67"/>
<dbReference type="Pfam" id="PF00994">
    <property type="entry name" value="MoCF_biosynth"/>
    <property type="match status" value="1"/>
</dbReference>
<dbReference type="EMBL" id="SOJT01000197">
    <property type="protein sequence ID" value="TET27196.1"/>
    <property type="molecule type" value="Genomic_DNA"/>
</dbReference>
<dbReference type="InterPro" id="IPR036425">
    <property type="entry name" value="MoaB/Mog-like_dom_sf"/>
</dbReference>
<dbReference type="PANTHER" id="PTHR43764:SF1">
    <property type="entry name" value="MOLYBDOPTERIN MOLYBDOTRANSFERASE"/>
    <property type="match status" value="1"/>
</dbReference>
<dbReference type="CDD" id="cd00886">
    <property type="entry name" value="MogA_MoaB"/>
    <property type="match status" value="1"/>
</dbReference>
<evidence type="ECO:0000313" key="12">
    <source>
        <dbReference type="Proteomes" id="UP000316517"/>
    </source>
</evidence>
<name>A0A523TA67_UNCAE</name>
<feature type="domain" description="MoaB/Mog" evidence="10">
    <location>
        <begin position="5"/>
        <end position="148"/>
    </location>
</feature>
<evidence type="ECO:0000256" key="2">
    <source>
        <dbReference type="ARBA" id="ARBA00005046"/>
    </source>
</evidence>
<dbReference type="InterPro" id="IPR051920">
    <property type="entry name" value="MPT_Adenylyltrnsfr/MoaC-Rel"/>
</dbReference>
<comment type="pathway">
    <text evidence="2 9">Cofactor biosynthesis; molybdopterin biosynthesis.</text>
</comment>
<evidence type="ECO:0000256" key="8">
    <source>
        <dbReference type="ARBA" id="ARBA00023150"/>
    </source>
</evidence>
<dbReference type="Proteomes" id="UP000316517">
    <property type="component" value="Unassembled WGS sequence"/>
</dbReference>
<evidence type="ECO:0000259" key="10">
    <source>
        <dbReference type="SMART" id="SM00852"/>
    </source>
</evidence>
<dbReference type="FunFam" id="3.40.980.10:FF:000002">
    <property type="entry name" value="Molybdopterin molybdenumtransferase"/>
    <property type="match status" value="1"/>
</dbReference>
<evidence type="ECO:0000256" key="6">
    <source>
        <dbReference type="ARBA" id="ARBA00022723"/>
    </source>
</evidence>
<comment type="function">
    <text evidence="9">May be involved in the biosynthesis of molybdopterin.</text>
</comment>
<dbReference type="GO" id="GO:0006777">
    <property type="term" value="P:Mo-molybdopterin cofactor biosynthetic process"/>
    <property type="evidence" value="ECO:0007669"/>
    <property type="project" value="UniProtKB-UniRule"/>
</dbReference>
<accession>A0A523TA67</accession>
<comment type="cofactor">
    <cofactor evidence="1">
        <name>Mg(2+)</name>
        <dbReference type="ChEBI" id="CHEBI:18420"/>
    </cofactor>
</comment>
<evidence type="ECO:0000256" key="7">
    <source>
        <dbReference type="ARBA" id="ARBA00022842"/>
    </source>
</evidence>
<evidence type="ECO:0000256" key="3">
    <source>
        <dbReference type="ARBA" id="ARBA00015262"/>
    </source>
</evidence>
<keyword evidence="6" id="KW-0479">Metal-binding</keyword>
<evidence type="ECO:0000256" key="5">
    <source>
        <dbReference type="ARBA" id="ARBA00022679"/>
    </source>
</evidence>
<evidence type="ECO:0000256" key="9">
    <source>
        <dbReference type="PIRNR" id="PIRNR006443"/>
    </source>
</evidence>
<dbReference type="Gene3D" id="3.40.980.10">
    <property type="entry name" value="MoaB/Mog-like domain"/>
    <property type="match status" value="1"/>
</dbReference>
<dbReference type="PANTHER" id="PTHR43764">
    <property type="entry name" value="MOLYBDENUM COFACTOR BIOSYNTHESIS"/>
    <property type="match status" value="1"/>
</dbReference>
<dbReference type="PIRSF" id="PIRSF006443">
    <property type="entry name" value="MoaB"/>
    <property type="match status" value="1"/>
</dbReference>
<dbReference type="SMART" id="SM00852">
    <property type="entry name" value="MoCF_biosynth"/>
    <property type="match status" value="1"/>
</dbReference>
<keyword evidence="4" id="KW-0500">Molybdenum</keyword>
<evidence type="ECO:0000256" key="1">
    <source>
        <dbReference type="ARBA" id="ARBA00001946"/>
    </source>
</evidence>
<dbReference type="UniPathway" id="UPA00344"/>
<proteinExistence type="inferred from homology"/>
<protein>
    <recommendedName>
        <fullName evidence="3 9">Molybdenum cofactor biosynthesis protein B</fullName>
    </recommendedName>
</protein>
<organism evidence="11 12">
    <name type="scientific">Aerophobetes bacterium</name>
    <dbReference type="NCBI Taxonomy" id="2030807"/>
    <lineage>
        <taxon>Bacteria</taxon>
        <taxon>Candidatus Aerophobota</taxon>
    </lineage>
</organism>
<dbReference type="GO" id="GO:0046872">
    <property type="term" value="F:metal ion binding"/>
    <property type="evidence" value="ECO:0007669"/>
    <property type="project" value="UniProtKB-KW"/>
</dbReference>
<keyword evidence="8 9" id="KW-0501">Molybdenum cofactor biosynthesis</keyword>
<dbReference type="SUPFAM" id="SSF53218">
    <property type="entry name" value="Molybdenum cofactor biosynthesis proteins"/>
    <property type="match status" value="1"/>
</dbReference>
<comment type="caution">
    <text evidence="11">The sequence shown here is derived from an EMBL/GenBank/DDBJ whole genome shotgun (WGS) entry which is preliminary data.</text>
</comment>
<sequence length="168" mass="18027">MVKIGIVTVSDASSRGEREDRSGPTIKEMVKDLGEVVAYEVVPDEIEIICRTLKRMIDEKGIDLVLSSGGTGISPRDVTPEATRKVLDKEIPGFGEIMRKESFKITPHAILSRAMAGVRGNSLIINLPGSPGGVKECLTLILPSLPHALDLIKGRVSECAGSGHRSIK</sequence>
<keyword evidence="11" id="KW-0548">Nucleotidyltransferase</keyword>
<evidence type="ECO:0000313" key="11">
    <source>
        <dbReference type="EMBL" id="TET27196.1"/>
    </source>
</evidence>
<dbReference type="NCBIfam" id="NF006932">
    <property type="entry name" value="PRK09417.1"/>
    <property type="match status" value="1"/>
</dbReference>
<reference evidence="11 12" key="1">
    <citation type="submission" date="2019-03" db="EMBL/GenBank/DDBJ databases">
        <title>Metabolic potential of uncultured bacteria and archaea associated with petroleum seepage in deep-sea sediments.</title>
        <authorList>
            <person name="Dong X."/>
            <person name="Hubert C."/>
        </authorList>
    </citation>
    <scope>NUCLEOTIDE SEQUENCE [LARGE SCALE GENOMIC DNA]</scope>
    <source>
        <strain evidence="11">E44_bin3</strain>
    </source>
</reference>
<dbReference type="NCBIfam" id="TIGR00177">
    <property type="entry name" value="molyb_syn"/>
    <property type="match status" value="1"/>
</dbReference>
<dbReference type="InterPro" id="IPR001453">
    <property type="entry name" value="MoaB/Mog_dom"/>
</dbReference>
<gene>
    <name evidence="11" type="ORF">E3J68_04520</name>
</gene>
<dbReference type="GO" id="GO:0016779">
    <property type="term" value="F:nucleotidyltransferase activity"/>
    <property type="evidence" value="ECO:0007669"/>
    <property type="project" value="UniProtKB-KW"/>
</dbReference>
<comment type="similarity">
    <text evidence="9">Belongs to the MoaB/Mog family.</text>
</comment>
<dbReference type="InterPro" id="IPR012245">
    <property type="entry name" value="MoaB"/>
</dbReference>
<keyword evidence="7" id="KW-0460">Magnesium</keyword>